<keyword evidence="4 7" id="KW-1133">Transmembrane helix</keyword>
<keyword evidence="2" id="KW-1003">Cell membrane</keyword>
<keyword evidence="10" id="KW-1185">Reference proteome</keyword>
<dbReference type="Proteomes" id="UP000293764">
    <property type="component" value="Unassembled WGS sequence"/>
</dbReference>
<sequence length="1098" mass="112818">MSWSVRIMWRRAVAQRTIIATVLAVAILGSTLLGTFALLLTSSEQRALTVTLTRSPPSATELETGLTIGLNEPDAAIATAHAALAEVTGDLATTSSQWVASPPYELPRDGGASAPLGYLAAVPDVEALATLRSGTWPVAATDAAGRVQVTVPSAAAEHFAWSVGSEVPLESTATQVAARAVVVGVYDVTGDRTRWARDLLDGMGVDPSFPVPGTFGFILTSAYGPFVATPEALLGGGVEVASATIVTQPQIADSSPAALASLRARLDTAGREIAAAVGPQVTSSTFRSRLAGTIDSAQGQLAVTRVSVVVVGLMLAVLAITVLLLAARLLAERRATEQSLMASRGATGRQVLALAGLEALLVAALTTAVAPVLARLLYRLTTAQGVFRRAGLDVDPHLPGALWLTCAAASLVFAAVLLGPLLRRSTSVVDAEQQQVRQDRRGAVTRSGLDLALVALAAVAYWQLRQYRSPVLAGGGIDAVLVAGPALFLLAGAAVTLRLLPLVAAGAERLAARSRRLVLPLAAWEVGRRPGRASGAVLLLTLAVAVGVFSQSFLATWRSSQIDQADVQVGTDLRVDQLATAPFAQSSAITALQGATALSPVAARSVDLGAAPAPGMLPSVSTRADMVALDTRPGVDLVRGSAPTGPNWAAMLTTVAPTDVSVGAELPGTPTALRLTMTATAEPAAPTTRLLGSVVVQDARGLRVTFRLPAVEVDGAAHTVTVPLTTTDAPLVGPLRVVGLGSQLIEQLDPTGATAGQLPDHVDLGVTVSDLRSVQDGVETPAPFDPAAWRAQSLPDRWDPAVEVGVTSDDALALTTRGTMSSLDISTGTAGFTMTTLGPVTVVPVIASDALLDELGLEIGDRILVDVGISVTAEITASAPYLPSMPRGPGFLVDRDLLTRTLVAAGGTDPMLDEWWVAADADAAPTLASTARTELHATATSRYELGESLTDGPLPIGVQAALWTVAAASLLLAVAGFAMSATISVRLRRLEFARLEALGASRPGLVRAVLAEHTLLGALGVSAGVVLGALLGRLVVPLLTVAADGARPVPAVVVHWPWAAEGALLTLMVTLICVAVTSTTVALLRPTTSSLLRLGDDR</sequence>
<feature type="transmembrane region" description="Helical" evidence="7">
    <location>
        <begin position="1015"/>
        <end position="1043"/>
    </location>
</feature>
<evidence type="ECO:0000256" key="5">
    <source>
        <dbReference type="ARBA" id="ARBA00023136"/>
    </source>
</evidence>
<gene>
    <name evidence="9" type="ORF">EUA98_05975</name>
</gene>
<evidence type="ECO:0000256" key="4">
    <source>
        <dbReference type="ARBA" id="ARBA00022989"/>
    </source>
</evidence>
<comment type="subcellular location">
    <subcellularLocation>
        <location evidence="1">Cell membrane</location>
        <topology evidence="1">Multi-pass membrane protein</topology>
    </subcellularLocation>
</comment>
<comment type="similarity">
    <text evidence="6">Belongs to the ABC-4 integral membrane protein family.</text>
</comment>
<dbReference type="PANTHER" id="PTHR30572:SF4">
    <property type="entry name" value="ABC TRANSPORTER PERMEASE YTRF"/>
    <property type="match status" value="1"/>
</dbReference>
<dbReference type="InterPro" id="IPR003838">
    <property type="entry name" value="ABC3_permease_C"/>
</dbReference>
<dbReference type="RefSeq" id="WP_130101764.1">
    <property type="nucleotide sequence ID" value="NZ_SDWW01000010.1"/>
</dbReference>
<dbReference type="AlphaFoldDB" id="A0A4Q5N1A4"/>
<evidence type="ECO:0000259" key="8">
    <source>
        <dbReference type="Pfam" id="PF02687"/>
    </source>
</evidence>
<dbReference type="PANTHER" id="PTHR30572">
    <property type="entry name" value="MEMBRANE COMPONENT OF TRANSPORTER-RELATED"/>
    <property type="match status" value="1"/>
</dbReference>
<dbReference type="EMBL" id="SDWW01000010">
    <property type="protein sequence ID" value="RYV51942.1"/>
    <property type="molecule type" value="Genomic_DNA"/>
</dbReference>
<evidence type="ECO:0000256" key="6">
    <source>
        <dbReference type="ARBA" id="ARBA00038076"/>
    </source>
</evidence>
<reference evidence="9 10" key="1">
    <citation type="submission" date="2019-01" db="EMBL/GenBank/DDBJ databases">
        <title>Novel species of Cellulomonas.</title>
        <authorList>
            <person name="Liu Q."/>
            <person name="Xin Y.-H."/>
        </authorList>
    </citation>
    <scope>NUCLEOTIDE SEQUENCE [LARGE SCALE GENOMIC DNA]</scope>
    <source>
        <strain evidence="9 10">HLT2-17</strain>
    </source>
</reference>
<accession>A0A4Q5N1A4</accession>
<dbReference type="OrthoDB" id="5101691at2"/>
<feature type="transmembrane region" description="Helical" evidence="7">
    <location>
        <begin position="443"/>
        <end position="462"/>
    </location>
</feature>
<organism evidence="9 10">
    <name type="scientific">Pengzhenrongella frigida</name>
    <dbReference type="NCBI Taxonomy" id="1259133"/>
    <lineage>
        <taxon>Bacteria</taxon>
        <taxon>Bacillati</taxon>
        <taxon>Actinomycetota</taxon>
        <taxon>Actinomycetes</taxon>
        <taxon>Micrococcales</taxon>
        <taxon>Pengzhenrongella</taxon>
    </lineage>
</organism>
<feature type="transmembrane region" description="Helical" evidence="7">
    <location>
        <begin position="1063"/>
        <end position="1084"/>
    </location>
</feature>
<keyword evidence="3 7" id="KW-0812">Transmembrane</keyword>
<feature type="transmembrane region" description="Helical" evidence="7">
    <location>
        <begin position="306"/>
        <end position="330"/>
    </location>
</feature>
<proteinExistence type="inferred from homology"/>
<evidence type="ECO:0000313" key="10">
    <source>
        <dbReference type="Proteomes" id="UP000293764"/>
    </source>
</evidence>
<name>A0A4Q5N1A4_9MICO</name>
<comment type="caution">
    <text evidence="9">The sequence shown here is derived from an EMBL/GenBank/DDBJ whole genome shotgun (WGS) entry which is preliminary data.</text>
</comment>
<protein>
    <submittedName>
        <fullName evidence="9">ABC transporter permease</fullName>
    </submittedName>
</protein>
<dbReference type="GO" id="GO:0005886">
    <property type="term" value="C:plasma membrane"/>
    <property type="evidence" value="ECO:0007669"/>
    <property type="project" value="UniProtKB-SubCell"/>
</dbReference>
<feature type="transmembrane region" description="Helical" evidence="7">
    <location>
        <begin position="537"/>
        <end position="557"/>
    </location>
</feature>
<dbReference type="GO" id="GO:0022857">
    <property type="term" value="F:transmembrane transporter activity"/>
    <property type="evidence" value="ECO:0007669"/>
    <property type="project" value="TreeGrafter"/>
</dbReference>
<evidence type="ECO:0000256" key="7">
    <source>
        <dbReference type="SAM" id="Phobius"/>
    </source>
</evidence>
<dbReference type="InterPro" id="IPR050250">
    <property type="entry name" value="Macrolide_Exporter_MacB"/>
</dbReference>
<dbReference type="Pfam" id="PF02687">
    <property type="entry name" value="FtsX"/>
    <property type="match status" value="1"/>
</dbReference>
<keyword evidence="5 7" id="KW-0472">Membrane</keyword>
<evidence type="ECO:0000313" key="9">
    <source>
        <dbReference type="EMBL" id="RYV51942.1"/>
    </source>
</evidence>
<feature type="domain" description="ABC3 transporter permease C-terminal" evidence="8">
    <location>
        <begin position="964"/>
        <end position="1078"/>
    </location>
</feature>
<evidence type="ECO:0000256" key="2">
    <source>
        <dbReference type="ARBA" id="ARBA00022475"/>
    </source>
</evidence>
<feature type="transmembrane region" description="Helical" evidence="7">
    <location>
        <begin position="482"/>
        <end position="507"/>
    </location>
</feature>
<evidence type="ECO:0000256" key="3">
    <source>
        <dbReference type="ARBA" id="ARBA00022692"/>
    </source>
</evidence>
<feature type="transmembrane region" description="Helical" evidence="7">
    <location>
        <begin position="351"/>
        <end position="378"/>
    </location>
</feature>
<feature type="transmembrane region" description="Helical" evidence="7">
    <location>
        <begin position="960"/>
        <end position="985"/>
    </location>
</feature>
<feature type="transmembrane region" description="Helical" evidence="7">
    <location>
        <begin position="398"/>
        <end position="422"/>
    </location>
</feature>
<evidence type="ECO:0000256" key="1">
    <source>
        <dbReference type="ARBA" id="ARBA00004651"/>
    </source>
</evidence>